<evidence type="ECO:0000313" key="3">
    <source>
        <dbReference type="Proteomes" id="UP000242205"/>
    </source>
</evidence>
<feature type="domain" description="HDOD" evidence="1">
    <location>
        <begin position="26"/>
        <end position="215"/>
    </location>
</feature>
<keyword evidence="2" id="KW-0418">Kinase</keyword>
<dbReference type="InterPro" id="IPR052340">
    <property type="entry name" value="RNase_Y/CdgJ"/>
</dbReference>
<reference evidence="2 3" key="1">
    <citation type="submission" date="2018-01" db="EMBL/GenBank/DDBJ databases">
        <authorList>
            <person name="Fu G.-Y."/>
        </authorList>
    </citation>
    <scope>NUCLEOTIDE SEQUENCE [LARGE SCALE GENOMIC DNA]</scope>
    <source>
        <strain evidence="2 3">SY39</strain>
    </source>
</reference>
<protein>
    <submittedName>
        <fullName evidence="2">Histidine kinase</fullName>
    </submittedName>
</protein>
<dbReference type="PROSITE" id="PS51833">
    <property type="entry name" value="HDOD"/>
    <property type="match status" value="1"/>
</dbReference>
<organism evidence="2 3">
    <name type="scientific">Pseudazoarcus pumilus</name>
    <dbReference type="NCBI Taxonomy" id="2067960"/>
    <lineage>
        <taxon>Bacteria</taxon>
        <taxon>Pseudomonadati</taxon>
        <taxon>Pseudomonadota</taxon>
        <taxon>Betaproteobacteria</taxon>
        <taxon>Rhodocyclales</taxon>
        <taxon>Zoogloeaceae</taxon>
        <taxon>Pseudazoarcus</taxon>
    </lineage>
</organism>
<dbReference type="OrthoDB" id="9797768at2"/>
<keyword evidence="3" id="KW-1185">Reference proteome</keyword>
<keyword evidence="2" id="KW-0808">Transferase</keyword>
<dbReference type="Proteomes" id="UP000242205">
    <property type="component" value="Chromosome"/>
</dbReference>
<dbReference type="SUPFAM" id="SSF109604">
    <property type="entry name" value="HD-domain/PDEase-like"/>
    <property type="match status" value="1"/>
</dbReference>
<evidence type="ECO:0000313" key="2">
    <source>
        <dbReference type="EMBL" id="AUN94491.1"/>
    </source>
</evidence>
<dbReference type="AlphaFoldDB" id="A0A2I6S5H4"/>
<name>A0A2I6S5H4_9RHOO</name>
<dbReference type="EMBL" id="CP025682">
    <property type="protein sequence ID" value="AUN94491.1"/>
    <property type="molecule type" value="Genomic_DNA"/>
</dbReference>
<gene>
    <name evidence="2" type="ORF">C0099_05775</name>
</gene>
<evidence type="ECO:0000259" key="1">
    <source>
        <dbReference type="PROSITE" id="PS51833"/>
    </source>
</evidence>
<dbReference type="RefSeq" id="WP_102246560.1">
    <property type="nucleotide sequence ID" value="NZ_CP025682.1"/>
</dbReference>
<dbReference type="InterPro" id="IPR013976">
    <property type="entry name" value="HDOD"/>
</dbReference>
<sequence>MHDFDSQLRAFGERIEREMLEGQLNFPTVLDLSVRIKTIADDPDSSLDDIAVVVRAEPVLAAKAVRMANSVVMNPYGNPVTGVNDAVRRIGLDSLRCLAFAVAAEQVAQDFRSHTMKLIATGLWMHSVDVACWSHVIARETRAANPDTAMFAGMMVDIGQFFLLARAGEYPALEQDMDRFAEFVSTWHAPVGRAILEVFGMPETILDAFRQEDPLIEAWPPTSLTHTLQIARVATESPNPFDSLLGRGSPSLTDALAGSATEPEALQQMLAEVDSGRRELLASLNG</sequence>
<dbReference type="PANTHER" id="PTHR33525">
    <property type="match status" value="1"/>
</dbReference>
<dbReference type="PANTHER" id="PTHR33525:SF3">
    <property type="entry name" value="RIBONUCLEASE Y"/>
    <property type="match status" value="1"/>
</dbReference>
<proteinExistence type="predicted"/>
<dbReference type="GO" id="GO:0016301">
    <property type="term" value="F:kinase activity"/>
    <property type="evidence" value="ECO:0007669"/>
    <property type="project" value="UniProtKB-KW"/>
</dbReference>
<accession>A0A2I6S5H4</accession>
<dbReference type="KEGG" id="atw:C0099_05775"/>
<dbReference type="Pfam" id="PF08668">
    <property type="entry name" value="HDOD"/>
    <property type="match status" value="1"/>
</dbReference>
<dbReference type="Gene3D" id="1.10.3210.10">
    <property type="entry name" value="Hypothetical protein af1432"/>
    <property type="match status" value="1"/>
</dbReference>